<dbReference type="GO" id="GO:0003700">
    <property type="term" value="F:DNA-binding transcription factor activity"/>
    <property type="evidence" value="ECO:0007669"/>
    <property type="project" value="InterPro"/>
</dbReference>
<dbReference type="Proteomes" id="UP000006764">
    <property type="component" value="Chromosome"/>
</dbReference>
<gene>
    <name evidence="6" type="ORF">S7S_15660</name>
</gene>
<dbReference type="Pfam" id="PF00126">
    <property type="entry name" value="HTH_1"/>
    <property type="match status" value="1"/>
</dbReference>
<dbReference type="GO" id="GO:0043565">
    <property type="term" value="F:sequence-specific DNA binding"/>
    <property type="evidence" value="ECO:0007669"/>
    <property type="project" value="TreeGrafter"/>
</dbReference>
<comment type="similarity">
    <text evidence="1">Belongs to the LysR transcriptional regulatory family.</text>
</comment>
<dbReference type="InterPro" id="IPR005119">
    <property type="entry name" value="LysR_subst-bd"/>
</dbReference>
<proteinExistence type="inferred from homology"/>
<dbReference type="InterPro" id="IPR036388">
    <property type="entry name" value="WH-like_DNA-bd_sf"/>
</dbReference>
<organism evidence="6 7">
    <name type="scientific">Isoalcanivorax pacificus W11-5</name>
    <dbReference type="NCBI Taxonomy" id="391936"/>
    <lineage>
        <taxon>Bacteria</taxon>
        <taxon>Pseudomonadati</taxon>
        <taxon>Pseudomonadota</taxon>
        <taxon>Gammaproteobacteria</taxon>
        <taxon>Oceanospirillales</taxon>
        <taxon>Alcanivoracaceae</taxon>
        <taxon>Isoalcanivorax</taxon>
    </lineage>
</organism>
<feature type="domain" description="HTH lysR-type" evidence="5">
    <location>
        <begin position="1"/>
        <end position="43"/>
    </location>
</feature>
<dbReference type="PRINTS" id="PR00039">
    <property type="entry name" value="HTHLYSR"/>
</dbReference>
<dbReference type="STRING" id="391936.S7S_15660"/>
<keyword evidence="7" id="KW-1185">Reference proteome</keyword>
<evidence type="ECO:0000256" key="2">
    <source>
        <dbReference type="ARBA" id="ARBA00023015"/>
    </source>
</evidence>
<protein>
    <submittedName>
        <fullName evidence="6">LysR family transcriptional regulator</fullName>
    </submittedName>
</protein>
<evidence type="ECO:0000256" key="1">
    <source>
        <dbReference type="ARBA" id="ARBA00009437"/>
    </source>
</evidence>
<keyword evidence="3" id="KW-0238">DNA-binding</keyword>
<dbReference type="PANTHER" id="PTHR30537">
    <property type="entry name" value="HTH-TYPE TRANSCRIPTIONAL REGULATOR"/>
    <property type="match status" value="1"/>
</dbReference>
<dbReference type="Gene3D" id="3.40.190.10">
    <property type="entry name" value="Periplasmic binding protein-like II"/>
    <property type="match status" value="2"/>
</dbReference>
<dbReference type="Gene3D" id="1.10.10.10">
    <property type="entry name" value="Winged helix-like DNA-binding domain superfamily/Winged helix DNA-binding domain"/>
    <property type="match status" value="1"/>
</dbReference>
<dbReference type="InterPro" id="IPR000847">
    <property type="entry name" value="LysR_HTH_N"/>
</dbReference>
<dbReference type="SUPFAM" id="SSF53850">
    <property type="entry name" value="Periplasmic binding protein-like II"/>
    <property type="match status" value="1"/>
</dbReference>
<evidence type="ECO:0000259" key="5">
    <source>
        <dbReference type="PROSITE" id="PS50931"/>
    </source>
</evidence>
<reference evidence="6 7" key="1">
    <citation type="journal article" date="2012" name="J. Bacteriol.">
        <title>Genome sequence of an alkane-degrading bacterium, Alcanivorax pacificus type strain W11-5, isolated from deep sea sediment.</title>
        <authorList>
            <person name="Lai Q."/>
            <person name="Shao Z."/>
        </authorList>
    </citation>
    <scope>NUCLEOTIDE SEQUENCE [LARGE SCALE GENOMIC DNA]</scope>
    <source>
        <strain evidence="6 7">W11-5</strain>
    </source>
</reference>
<dbReference type="FunFam" id="1.10.10.10:FF:000001">
    <property type="entry name" value="LysR family transcriptional regulator"/>
    <property type="match status" value="1"/>
</dbReference>
<accession>A0A0B4XMH9</accession>
<dbReference type="Pfam" id="PF03466">
    <property type="entry name" value="LysR_substrate"/>
    <property type="match status" value="1"/>
</dbReference>
<evidence type="ECO:0000256" key="4">
    <source>
        <dbReference type="ARBA" id="ARBA00023163"/>
    </source>
</evidence>
<dbReference type="PANTHER" id="PTHR30537:SF26">
    <property type="entry name" value="GLYCINE CLEAVAGE SYSTEM TRANSCRIPTIONAL ACTIVATOR"/>
    <property type="match status" value="1"/>
</dbReference>
<evidence type="ECO:0000256" key="3">
    <source>
        <dbReference type="ARBA" id="ARBA00023125"/>
    </source>
</evidence>
<evidence type="ECO:0000313" key="7">
    <source>
        <dbReference type="Proteomes" id="UP000006764"/>
    </source>
</evidence>
<dbReference type="InterPro" id="IPR036390">
    <property type="entry name" value="WH_DNA-bd_sf"/>
</dbReference>
<keyword evidence="4" id="KW-0804">Transcription</keyword>
<keyword evidence="2" id="KW-0805">Transcription regulation</keyword>
<dbReference type="HOGENOM" id="CLU_039613_37_0_6"/>
<dbReference type="PROSITE" id="PS50931">
    <property type="entry name" value="HTH_LYSR"/>
    <property type="match status" value="1"/>
</dbReference>
<dbReference type="GO" id="GO:0006351">
    <property type="term" value="P:DNA-templated transcription"/>
    <property type="evidence" value="ECO:0007669"/>
    <property type="project" value="TreeGrafter"/>
</dbReference>
<dbReference type="SUPFAM" id="SSF46785">
    <property type="entry name" value="Winged helix' DNA-binding domain"/>
    <property type="match status" value="1"/>
</dbReference>
<name>A0A0B4XMH9_9GAMM</name>
<evidence type="ECO:0000313" key="6">
    <source>
        <dbReference type="EMBL" id="AJD49544.1"/>
    </source>
</evidence>
<dbReference type="CDD" id="cd08432">
    <property type="entry name" value="PBP2_GcdR_TrpI_HvrB_AmpR_like"/>
    <property type="match status" value="1"/>
</dbReference>
<dbReference type="InterPro" id="IPR058163">
    <property type="entry name" value="LysR-type_TF_proteobact-type"/>
</dbReference>
<dbReference type="KEGG" id="apac:S7S_15660"/>
<sequence>MSITRAAEELCLTQSAVSRQIRQLEAQLGTPLFVRGHRSIHFTPAGEQLFRSADAALLQLQEALGRTATALAQPVTITASVGVAGLWLLPRLGRLHARHPDIDVRVAASNRLFEHPARDGIDLAIRYCPPQGAPAGAVRLFEERLAPVAHPSLALSALDSSAALADVCLLEFDRAETPWLHWQPWLAARGLGEARPRAVLRFNQYDQVIQAALAGQGVALGRTGLVAGMLADGRLAALTEPAVPDGCQHAYWLWQPGAPAPAVQAVADWIIAEAATGPGC</sequence>
<dbReference type="EMBL" id="CP004387">
    <property type="protein sequence ID" value="AJD49544.1"/>
    <property type="molecule type" value="Genomic_DNA"/>
</dbReference>
<dbReference type="AlphaFoldDB" id="A0A0B4XMH9"/>